<feature type="domain" description="Mechanosensitive ion channel transmembrane helices 2/3" evidence="11">
    <location>
        <begin position="491"/>
        <end position="529"/>
    </location>
</feature>
<sequence length="746" mass="80253">MFLLTRILFVAALGLMFLTPASAQEANVPSAEAQQLIDLLENPEAREALIQSLRGAAETATDEVVDVEEDTSIGRQLADFTKSFFETAATSIGSAFGAVIALPTTLMALEGGQLDVLWEALQALAVVIVVTVGAYLLLRAGAKLIYRRMGDKAHDWGFVRTLAVVAATTLIDILVVLAAWGLGYLAALYLYGETGVIGVRQTLYLNAFLLVGLAKVAIRAVLAPTTHELRFIAISDVAARRMSSWFGAIASVIGYGQLLIVPIVNRQASYAAGRGISTLLAFIAIAMAAILVVRSRKDVAGWILGPTPEERPSALRFIGRNWYIPVLLYLAGLAVIVAARPDGLILPLLLNSAQVIGIIILGVLISGGLSRFAAHGMHMPMNVSSRMPTLEPRINSLLGRVIQVVRIFIVIGVLAFALDAIGLWDISGFLRSEFGTWAAGAIVSIAFILLAGAILWLALVSWVDYRLNPEFGSAPTSREITLLTLLRNAATIALMVIILMFVLAELGVDIAPLIASAGVLGLAIGFGAQKMVQDIITGIFIQFENAINVGDVVTLGGTTGTVEKLTIRSVTLRDLHAVVHVIPFSSVDMVSNYVRDYSYFVADVGIAYRENVNDGKQAMVDAFEELRASETGENITGDLEWFGVQSLGDSAVVLRARIKTVPGTQWGTGRAYNEICKRIMDERGIEIPFPHQTIYFGENKDGSATHLRLDRAADEAETIEGSSQPPAKDTKKTRNPHLDMEDDADS</sequence>
<evidence type="ECO:0000256" key="3">
    <source>
        <dbReference type="ARBA" id="ARBA00022475"/>
    </source>
</evidence>
<evidence type="ECO:0000259" key="10">
    <source>
        <dbReference type="Pfam" id="PF00924"/>
    </source>
</evidence>
<evidence type="ECO:0000259" key="11">
    <source>
        <dbReference type="Pfam" id="PF21088"/>
    </source>
</evidence>
<dbReference type="InterPro" id="IPR010920">
    <property type="entry name" value="LSM_dom_sf"/>
</dbReference>
<reference evidence="13 14" key="1">
    <citation type="submission" date="2015-04" db="EMBL/GenBank/DDBJ databases">
        <title>The draft genome sequence of Roseovarius sp.R12b.</title>
        <authorList>
            <person name="Li G."/>
            <person name="Lai Q."/>
            <person name="Shao Z."/>
            <person name="Yan P."/>
        </authorList>
    </citation>
    <scope>NUCLEOTIDE SEQUENCE [LARGE SCALE GENOMIC DNA]</scope>
    <source>
        <strain evidence="13 14">R12B</strain>
    </source>
</reference>
<dbReference type="InterPro" id="IPR011014">
    <property type="entry name" value="MscS_channel_TM-2"/>
</dbReference>
<dbReference type="InterPro" id="IPR006685">
    <property type="entry name" value="MscS_channel_2nd"/>
</dbReference>
<proteinExistence type="inferred from homology"/>
<feature type="transmembrane region" description="Helical" evidence="8">
    <location>
        <begin position="510"/>
        <end position="528"/>
    </location>
</feature>
<dbReference type="EMBL" id="LAXJ01000009">
    <property type="protein sequence ID" value="KRS12500.1"/>
    <property type="molecule type" value="Genomic_DNA"/>
</dbReference>
<dbReference type="SUPFAM" id="SSF82689">
    <property type="entry name" value="Mechanosensitive channel protein MscS (YggB), C-terminal domain"/>
    <property type="match status" value="1"/>
</dbReference>
<dbReference type="Gene3D" id="1.10.287.1260">
    <property type="match status" value="1"/>
</dbReference>
<dbReference type="InterPro" id="IPR023408">
    <property type="entry name" value="MscS_beta-dom_sf"/>
</dbReference>
<dbReference type="Gene3D" id="3.30.70.100">
    <property type="match status" value="1"/>
</dbReference>
<feature type="compositionally biased region" description="Basic and acidic residues" evidence="7">
    <location>
        <begin position="728"/>
        <end position="739"/>
    </location>
</feature>
<evidence type="ECO:0000256" key="7">
    <source>
        <dbReference type="SAM" id="MobiDB-lite"/>
    </source>
</evidence>
<dbReference type="SUPFAM" id="SSF82861">
    <property type="entry name" value="Mechanosensitive channel protein MscS (YggB), transmembrane region"/>
    <property type="match status" value="1"/>
</dbReference>
<dbReference type="InterPro" id="IPR045276">
    <property type="entry name" value="YbiO_bact"/>
</dbReference>
<keyword evidence="4 8" id="KW-0812">Transmembrane</keyword>
<feature type="transmembrane region" description="Helical" evidence="8">
    <location>
        <begin position="243"/>
        <end position="264"/>
    </location>
</feature>
<feature type="transmembrane region" description="Helical" evidence="8">
    <location>
        <begin position="404"/>
        <end position="424"/>
    </location>
</feature>
<evidence type="ECO:0000256" key="2">
    <source>
        <dbReference type="ARBA" id="ARBA00008017"/>
    </source>
</evidence>
<evidence type="ECO:0000259" key="12">
    <source>
        <dbReference type="Pfam" id="PF25392"/>
    </source>
</evidence>
<dbReference type="AlphaFoldDB" id="A0A0T5NUC5"/>
<dbReference type="Pfam" id="PF21088">
    <property type="entry name" value="MS_channel_1st"/>
    <property type="match status" value="1"/>
</dbReference>
<keyword evidence="5 8" id="KW-1133">Transmembrane helix</keyword>
<dbReference type="PATRIC" id="fig|1641875.4.peg.4499"/>
<evidence type="ECO:0008006" key="15">
    <source>
        <dbReference type="Google" id="ProtNLM"/>
    </source>
</evidence>
<evidence type="ECO:0000313" key="14">
    <source>
        <dbReference type="Proteomes" id="UP000051295"/>
    </source>
</evidence>
<feature type="domain" description="Mechanosensitive ion channel MscS" evidence="10">
    <location>
        <begin position="531"/>
        <end position="595"/>
    </location>
</feature>
<keyword evidence="3" id="KW-1003">Cell membrane</keyword>
<comment type="similarity">
    <text evidence="2">Belongs to the MscS (TC 1.A.23) family.</text>
</comment>
<feature type="transmembrane region" description="Helical" evidence="8">
    <location>
        <begin position="116"/>
        <end position="138"/>
    </location>
</feature>
<comment type="subcellular location">
    <subcellularLocation>
        <location evidence="1">Cell membrane</location>
        <topology evidence="1">Multi-pass membrane protein</topology>
    </subcellularLocation>
</comment>
<feature type="transmembrane region" description="Helical" evidence="8">
    <location>
        <begin position="436"/>
        <end position="459"/>
    </location>
</feature>
<dbReference type="Pfam" id="PF25392">
    <property type="entry name" value="MS_channel_TM1"/>
    <property type="match status" value="1"/>
</dbReference>
<accession>A0A0T5NUC5</accession>
<evidence type="ECO:0000256" key="1">
    <source>
        <dbReference type="ARBA" id="ARBA00004651"/>
    </source>
</evidence>
<dbReference type="InterPro" id="IPR057485">
    <property type="entry name" value="YbiO-like_TM1"/>
</dbReference>
<evidence type="ECO:0000256" key="9">
    <source>
        <dbReference type="SAM" id="SignalP"/>
    </source>
</evidence>
<gene>
    <name evidence="13" type="ORF">XM53_10400</name>
</gene>
<feature type="transmembrane region" description="Helical" evidence="8">
    <location>
        <begin position="276"/>
        <end position="293"/>
    </location>
</feature>
<feature type="transmembrane region" description="Helical" evidence="8">
    <location>
        <begin position="321"/>
        <end position="339"/>
    </location>
</feature>
<dbReference type="STRING" id="1641875.XM53_10400"/>
<dbReference type="Proteomes" id="UP000051295">
    <property type="component" value="Unassembled WGS sequence"/>
</dbReference>
<keyword evidence="6 8" id="KW-0472">Membrane</keyword>
<organism evidence="13 14">
    <name type="scientific">Roseovarius atlanticus</name>
    <dbReference type="NCBI Taxonomy" id="1641875"/>
    <lineage>
        <taxon>Bacteria</taxon>
        <taxon>Pseudomonadati</taxon>
        <taxon>Pseudomonadota</taxon>
        <taxon>Alphaproteobacteria</taxon>
        <taxon>Rhodobacterales</taxon>
        <taxon>Roseobacteraceae</taxon>
        <taxon>Roseovarius</taxon>
    </lineage>
</organism>
<keyword evidence="9" id="KW-0732">Signal</keyword>
<keyword evidence="14" id="KW-1185">Reference proteome</keyword>
<dbReference type="OrthoDB" id="9814206at2"/>
<evidence type="ECO:0000256" key="4">
    <source>
        <dbReference type="ARBA" id="ARBA00022692"/>
    </source>
</evidence>
<name>A0A0T5NUC5_9RHOB</name>
<feature type="transmembrane region" description="Helical" evidence="8">
    <location>
        <begin position="345"/>
        <end position="369"/>
    </location>
</feature>
<comment type="caution">
    <text evidence="13">The sequence shown here is derived from an EMBL/GenBank/DDBJ whole genome shotgun (WGS) entry which is preliminary data.</text>
</comment>
<dbReference type="Pfam" id="PF00924">
    <property type="entry name" value="MS_channel_2nd"/>
    <property type="match status" value="1"/>
</dbReference>
<protein>
    <recommendedName>
        <fullName evidence="15">Mechanosensitive ion channel protein MscS</fullName>
    </recommendedName>
</protein>
<feature type="domain" description="Moderate conductance mechanosensitive channel YbiO-like transmembrane helix 1" evidence="12">
    <location>
        <begin position="352"/>
        <end position="429"/>
    </location>
</feature>
<feature type="chain" id="PRO_5006663923" description="Mechanosensitive ion channel protein MscS" evidence="9">
    <location>
        <begin position="24"/>
        <end position="746"/>
    </location>
</feature>
<feature type="transmembrane region" description="Helical" evidence="8">
    <location>
        <begin position="203"/>
        <end position="222"/>
    </location>
</feature>
<evidence type="ECO:0000256" key="6">
    <source>
        <dbReference type="ARBA" id="ARBA00023136"/>
    </source>
</evidence>
<dbReference type="InterPro" id="IPR011066">
    <property type="entry name" value="MscS_channel_C_sf"/>
</dbReference>
<feature type="transmembrane region" description="Helical" evidence="8">
    <location>
        <begin position="158"/>
        <end position="191"/>
    </location>
</feature>
<dbReference type="RefSeq" id="WP_082630926.1">
    <property type="nucleotide sequence ID" value="NZ_LAXJ01000009.1"/>
</dbReference>
<dbReference type="SUPFAM" id="SSF50182">
    <property type="entry name" value="Sm-like ribonucleoproteins"/>
    <property type="match status" value="1"/>
</dbReference>
<dbReference type="GO" id="GO:0008381">
    <property type="term" value="F:mechanosensitive monoatomic ion channel activity"/>
    <property type="evidence" value="ECO:0007669"/>
    <property type="project" value="InterPro"/>
</dbReference>
<feature type="region of interest" description="Disordered" evidence="7">
    <location>
        <begin position="713"/>
        <end position="746"/>
    </location>
</feature>
<feature type="transmembrane region" description="Helical" evidence="8">
    <location>
        <begin position="480"/>
        <end position="504"/>
    </location>
</feature>
<feature type="signal peptide" evidence="9">
    <location>
        <begin position="1"/>
        <end position="23"/>
    </location>
</feature>
<dbReference type="Gene3D" id="2.30.30.60">
    <property type="match status" value="1"/>
</dbReference>
<evidence type="ECO:0000256" key="5">
    <source>
        <dbReference type="ARBA" id="ARBA00022989"/>
    </source>
</evidence>
<evidence type="ECO:0000313" key="13">
    <source>
        <dbReference type="EMBL" id="KRS12500.1"/>
    </source>
</evidence>
<dbReference type="GO" id="GO:0005886">
    <property type="term" value="C:plasma membrane"/>
    <property type="evidence" value="ECO:0007669"/>
    <property type="project" value="UniProtKB-SubCell"/>
</dbReference>
<dbReference type="PANTHER" id="PTHR30460:SF0">
    <property type="entry name" value="MODERATE CONDUCTANCE MECHANOSENSITIVE CHANNEL YBIO"/>
    <property type="match status" value="1"/>
</dbReference>
<dbReference type="InterPro" id="IPR049142">
    <property type="entry name" value="MS_channel_1st"/>
</dbReference>
<dbReference type="PANTHER" id="PTHR30460">
    <property type="entry name" value="MODERATE CONDUCTANCE MECHANOSENSITIVE CHANNEL YBIO"/>
    <property type="match status" value="1"/>
</dbReference>
<evidence type="ECO:0000256" key="8">
    <source>
        <dbReference type="SAM" id="Phobius"/>
    </source>
</evidence>